<evidence type="ECO:0000313" key="3">
    <source>
        <dbReference type="Proteomes" id="UP000310158"/>
    </source>
</evidence>
<evidence type="ECO:0000259" key="1">
    <source>
        <dbReference type="Pfam" id="PF12766"/>
    </source>
</evidence>
<dbReference type="Pfam" id="PF12766">
    <property type="entry name" value="Pyridox_oxase_2"/>
    <property type="match status" value="1"/>
</dbReference>
<dbReference type="Gene3D" id="2.30.110.10">
    <property type="entry name" value="Electron Transport, Fmn-binding Protein, Chain A"/>
    <property type="match status" value="1"/>
</dbReference>
<sequence length="232" mass="26235">MSSAPRWFNALGKAYNDVEKSSIYQLATTDSFDKPHVRSHVHRAFLTPPSYLAIPLLLTTTDVRSPKVAQIAYSNTVELSWWIEGSSDQFRITGRARVIPAPEYAPKLVSANDDGCTAIASLDKESFNWEAKRQEVFENISRHIRAGFCAPVPGSVLNGGYDEQNDWVDTVENQRDARTDEEKKNTAKAFGNFALIVIEPFEVDWVQMGVTPNRRTRFRREGDAWEEQVIVP</sequence>
<protein>
    <recommendedName>
        <fullName evidence="1">Pyridoxamine 5'-phosphate oxidase Alr4036 family FMN-binding domain-containing protein</fullName>
    </recommendedName>
</protein>
<dbReference type="InterPro" id="IPR012349">
    <property type="entry name" value="Split_barrel_FMN-bd"/>
</dbReference>
<comment type="caution">
    <text evidence="2">The sequence shown here is derived from an EMBL/GenBank/DDBJ whole genome shotgun (WGS) entry which is preliminary data.</text>
</comment>
<gene>
    <name evidence="2" type="ORF">EW146_g1791</name>
</gene>
<feature type="domain" description="Pyridoxamine 5'-phosphate oxidase Alr4036 family FMN-binding" evidence="1">
    <location>
        <begin position="6"/>
        <end position="99"/>
    </location>
</feature>
<dbReference type="Proteomes" id="UP000310158">
    <property type="component" value="Unassembled WGS sequence"/>
</dbReference>
<dbReference type="PANTHER" id="PTHR28243">
    <property type="entry name" value="AGL049CP"/>
    <property type="match status" value="1"/>
</dbReference>
<keyword evidence="3" id="KW-1185">Reference proteome</keyword>
<dbReference type="SUPFAM" id="SSF50475">
    <property type="entry name" value="FMN-binding split barrel"/>
    <property type="match status" value="1"/>
</dbReference>
<reference evidence="2 3" key="1">
    <citation type="submission" date="2019-02" db="EMBL/GenBank/DDBJ databases">
        <title>Genome sequencing of the rare red list fungi Bondarzewia mesenterica.</title>
        <authorList>
            <person name="Buettner E."/>
            <person name="Kellner H."/>
        </authorList>
    </citation>
    <scope>NUCLEOTIDE SEQUENCE [LARGE SCALE GENOMIC DNA]</scope>
    <source>
        <strain evidence="2 3">DSM 108281</strain>
    </source>
</reference>
<dbReference type="EMBL" id="SGPL01000047">
    <property type="protein sequence ID" value="THH19369.1"/>
    <property type="molecule type" value="Genomic_DNA"/>
</dbReference>
<evidence type="ECO:0000313" key="2">
    <source>
        <dbReference type="EMBL" id="THH19369.1"/>
    </source>
</evidence>
<proteinExistence type="predicted"/>
<name>A0A4S4M2U2_9AGAM</name>
<organism evidence="2 3">
    <name type="scientific">Bondarzewia mesenterica</name>
    <dbReference type="NCBI Taxonomy" id="1095465"/>
    <lineage>
        <taxon>Eukaryota</taxon>
        <taxon>Fungi</taxon>
        <taxon>Dikarya</taxon>
        <taxon>Basidiomycota</taxon>
        <taxon>Agaricomycotina</taxon>
        <taxon>Agaricomycetes</taxon>
        <taxon>Russulales</taxon>
        <taxon>Bondarzewiaceae</taxon>
        <taxon>Bondarzewia</taxon>
    </lineage>
</organism>
<dbReference type="PANTHER" id="PTHR28243:SF1">
    <property type="entry name" value="PYRIDOXAMINE 5'-PHOSPHATE OXIDASE ALR4036 FAMILY FMN-BINDING DOMAIN-CONTAINING PROTEIN"/>
    <property type="match status" value="1"/>
</dbReference>
<accession>A0A4S4M2U2</accession>
<dbReference type="AlphaFoldDB" id="A0A4S4M2U2"/>
<dbReference type="InterPro" id="IPR024624">
    <property type="entry name" value="Pyridox_Oxase_Alr4036_FMN-bd"/>
</dbReference>
<dbReference type="GO" id="GO:0010181">
    <property type="term" value="F:FMN binding"/>
    <property type="evidence" value="ECO:0007669"/>
    <property type="project" value="InterPro"/>
</dbReference>
<dbReference type="OrthoDB" id="434253at2759"/>